<dbReference type="InterPro" id="IPR048800">
    <property type="entry name" value="Cac1-like_C"/>
</dbReference>
<dbReference type="Proteomes" id="UP000091857">
    <property type="component" value="Chromosome 13"/>
</dbReference>
<feature type="compositionally biased region" description="Polar residues" evidence="5">
    <location>
        <begin position="804"/>
        <end position="817"/>
    </location>
</feature>
<feature type="compositionally biased region" description="Basic residues" evidence="5">
    <location>
        <begin position="23"/>
        <end position="32"/>
    </location>
</feature>
<comment type="caution">
    <text evidence="8">The sequence shown here is derived from an EMBL/GenBank/DDBJ whole genome shotgun (WGS) entry which is preliminary data.</text>
</comment>
<reference evidence="9" key="1">
    <citation type="journal article" date="2016" name="Nat. Biotechnol.">
        <title>Sequencing wild and cultivated cassava and related species reveals extensive interspecific hybridization and genetic diversity.</title>
        <authorList>
            <person name="Bredeson J.V."/>
            <person name="Lyons J.B."/>
            <person name="Prochnik S.E."/>
            <person name="Wu G.A."/>
            <person name="Ha C.M."/>
            <person name="Edsinger-Gonzales E."/>
            <person name="Grimwood J."/>
            <person name="Schmutz J."/>
            <person name="Rabbi I.Y."/>
            <person name="Egesi C."/>
            <person name="Nauluvula P."/>
            <person name="Lebot V."/>
            <person name="Ndunguru J."/>
            <person name="Mkamilo G."/>
            <person name="Bart R.S."/>
            <person name="Setter T.L."/>
            <person name="Gleadow R.M."/>
            <person name="Kulakow P."/>
            <person name="Ferguson M.E."/>
            <person name="Rounsley S."/>
            <person name="Rokhsar D.S."/>
        </authorList>
    </citation>
    <scope>NUCLEOTIDE SEQUENCE [LARGE SCALE GENOMIC DNA]</scope>
    <source>
        <strain evidence="9">cv. AM560-2</strain>
    </source>
</reference>
<dbReference type="InterPro" id="IPR022043">
    <property type="entry name" value="CAF1A_DD"/>
</dbReference>
<dbReference type="PANTHER" id="PTHR15272">
    <property type="entry name" value="CHROMATIN ASSEMBLY FACTOR 1 SUBUNIT A CAF-1 SUBUNIT A"/>
    <property type="match status" value="1"/>
</dbReference>
<sequence length="832" mass="95098">MADPSKMVIDVDAEPYTNDQHPPRKTLKRKRPSSTSTPLPFNLTIDQKTAQIEALNKELEGLFGYYKQVVNRKMGFEFSLDLRGNDCNTLNGMVGLLMEESNLPLSKLVEMIYRKLAGERLKENVSVTVAVVKSAVLFVGQRVMYGVPNVDADVLEDDNQSCLWCWETRDLKLMPKYVRGALTIRRMCRKKIHERISAVYAMLSALQKSDSDHTCRTDLMKASEKLGKVLHEADIRLLVDNMLQKHGAEMADKEAKREQKLLIKQLEKSKKEAEKEKRQTEKEQKRLQEEADKDEKRREKEESEMRRQLRKQQEEADKEQRRREKEEAELKKRIAIQKQASIMERFLKRSKSASPCQSDKASTELPTSDSTSKYSAKMPGAVTVTMDCSLSSNDNLRFDDIRKLHLSSWKQLGHAIRSNKKQHWSIRQKPKIELFKELKLTATRELAHDDGSVEKLVSRWGEQSFDDRSFETNVESSPDCKKWIRRKQFLQFDKSYRPAFFGIWPKKSNVIGPRHPFRKDPHLDYDIDSDEEWEEEDPGESLSDCDKDDEEQSLEEGCSKDDEEESEDGFFVPDGYLSENEGVQLERTETDLLVEGRGSQNYKQDLQNEEFCTLLQQQKYLNNLTETALRKNQPLIILNLMHEKVPLLFAEDLTGTEKLEKMCLEALSMRAFPGGLPMEISTVNIQAEDQDVYGSSGKAVSTHISTSTIQESDIPIIVSAIQSCSHSINKVVESLQQKFPTVPKSQLRSKVREISDFVDNQWQVKKEILDEVGISISPAKGGRGMQNISTFFSKRCLPPAGKSMNPNESSPQSSLKSGSAVEGQQAFTCSHL</sequence>
<dbReference type="GO" id="GO:0009934">
    <property type="term" value="P:regulation of meristem structural organization"/>
    <property type="evidence" value="ECO:0007669"/>
    <property type="project" value="EnsemblPlants"/>
</dbReference>
<dbReference type="Gramene" id="Manes.13G000700.1.v8.1">
    <property type="protein sequence ID" value="Manes.13G000700.1.v8.1.CDS"/>
    <property type="gene ID" value="Manes.13G000700.v8.1"/>
</dbReference>
<dbReference type="GO" id="GO:0010026">
    <property type="term" value="P:trichome differentiation"/>
    <property type="evidence" value="ECO:0007669"/>
    <property type="project" value="EnsemblPlants"/>
</dbReference>
<feature type="region of interest" description="Disordered" evidence="5">
    <location>
        <begin position="1"/>
        <end position="39"/>
    </location>
</feature>
<evidence type="ECO:0000259" key="7">
    <source>
        <dbReference type="Pfam" id="PF21796"/>
    </source>
</evidence>
<protein>
    <recommendedName>
        <fullName evidence="10">Chromatin assembly factor 1 subunit FAS1</fullName>
    </recommendedName>
</protein>
<feature type="domain" description="Chromatin assembly factor 1 subunit Cac1-like C-terminal" evidence="7">
    <location>
        <begin position="715"/>
        <end position="764"/>
    </location>
</feature>
<dbReference type="Pfam" id="PF21796">
    <property type="entry name" value="Cac1_C"/>
    <property type="match status" value="1"/>
</dbReference>
<dbReference type="GO" id="GO:0048366">
    <property type="term" value="P:leaf development"/>
    <property type="evidence" value="ECO:0007669"/>
    <property type="project" value="EnsemblPlants"/>
</dbReference>
<evidence type="ECO:0000256" key="5">
    <source>
        <dbReference type="SAM" id="MobiDB-lite"/>
    </source>
</evidence>
<dbReference type="OrthoDB" id="440676at2759"/>
<dbReference type="GO" id="GO:0005634">
    <property type="term" value="C:nucleus"/>
    <property type="evidence" value="ECO:0000318"/>
    <property type="project" value="GO_Central"/>
</dbReference>
<dbReference type="GO" id="GO:0006334">
    <property type="term" value="P:nucleosome assembly"/>
    <property type="evidence" value="ECO:0000318"/>
    <property type="project" value="GO_Central"/>
</dbReference>
<dbReference type="EMBL" id="CM004399">
    <property type="protein sequence ID" value="OAY32217.1"/>
    <property type="molecule type" value="Genomic_DNA"/>
</dbReference>
<evidence type="ECO:0000313" key="8">
    <source>
        <dbReference type="EMBL" id="OAY32217.1"/>
    </source>
</evidence>
<keyword evidence="9" id="KW-1185">Reference proteome</keyword>
<dbReference type="GO" id="GO:0009825">
    <property type="term" value="P:multidimensional cell growth"/>
    <property type="evidence" value="ECO:0007669"/>
    <property type="project" value="EnsemblPlants"/>
</dbReference>
<proteinExistence type="predicted"/>
<evidence type="ECO:0000256" key="4">
    <source>
        <dbReference type="ARBA" id="ARBA00023242"/>
    </source>
</evidence>
<dbReference type="STRING" id="3983.A0A2C9UNM3"/>
<evidence type="ECO:0008006" key="10">
    <source>
        <dbReference type="Google" id="ProtNLM"/>
    </source>
</evidence>
<dbReference type="GO" id="GO:0031507">
    <property type="term" value="P:heterochromatin formation"/>
    <property type="evidence" value="ECO:0007669"/>
    <property type="project" value="EnsemblPlants"/>
</dbReference>
<keyword evidence="3" id="KW-0234">DNA repair</keyword>
<feature type="region of interest" description="Disordered" evidence="5">
    <location>
        <begin position="347"/>
        <end position="375"/>
    </location>
</feature>
<evidence type="ECO:0000259" key="6">
    <source>
        <dbReference type="Pfam" id="PF12253"/>
    </source>
</evidence>
<dbReference type="OMA" id="SETALWC"/>
<dbReference type="AlphaFoldDB" id="A0A2C9UNM3"/>
<feature type="region of interest" description="Disordered" evidence="5">
    <location>
        <begin position="269"/>
        <end position="330"/>
    </location>
</feature>
<keyword evidence="2" id="KW-0227">DNA damage</keyword>
<dbReference type="PANTHER" id="PTHR15272:SF0">
    <property type="entry name" value="CHROMATIN ASSEMBLY FACTOR 1 SUBUNIT A"/>
    <property type="match status" value="1"/>
</dbReference>
<dbReference type="GO" id="GO:0033186">
    <property type="term" value="C:CAF-1 complex"/>
    <property type="evidence" value="ECO:0000318"/>
    <property type="project" value="GO_Central"/>
</dbReference>
<dbReference type="GO" id="GO:0045787">
    <property type="term" value="P:positive regulation of cell cycle"/>
    <property type="evidence" value="ECO:0007669"/>
    <property type="project" value="EnsemblPlants"/>
</dbReference>
<name>A0A2C9UNM3_MANES</name>
<feature type="region of interest" description="Disordered" evidence="5">
    <location>
        <begin position="799"/>
        <end position="832"/>
    </location>
</feature>
<evidence type="ECO:0000256" key="1">
    <source>
        <dbReference type="ARBA" id="ARBA00004123"/>
    </source>
</evidence>
<comment type="subcellular location">
    <subcellularLocation>
        <location evidence="1">Nucleus</location>
    </subcellularLocation>
</comment>
<gene>
    <name evidence="8" type="ORF">MANES_13G000700v8</name>
</gene>
<evidence type="ECO:0000256" key="3">
    <source>
        <dbReference type="ARBA" id="ARBA00023204"/>
    </source>
</evidence>
<accession>A0A2C9UNM3</accession>
<feature type="domain" description="Chromatin assembly factor 1 subunit A dimerization" evidence="6">
    <location>
        <begin position="489"/>
        <end position="554"/>
    </location>
</feature>
<feature type="compositionally biased region" description="Polar residues" evidence="5">
    <location>
        <begin position="352"/>
        <end position="374"/>
    </location>
</feature>
<evidence type="ECO:0000313" key="9">
    <source>
        <dbReference type="Proteomes" id="UP000091857"/>
    </source>
</evidence>
<dbReference type="GO" id="GO:0000724">
    <property type="term" value="P:double-strand break repair via homologous recombination"/>
    <property type="evidence" value="ECO:0007669"/>
    <property type="project" value="EnsemblPlants"/>
</dbReference>
<feature type="region of interest" description="Disordered" evidence="5">
    <location>
        <begin position="530"/>
        <end position="576"/>
    </location>
</feature>
<organism evidence="8 9">
    <name type="scientific">Manihot esculenta</name>
    <name type="common">Cassava</name>
    <name type="synonym">Jatropha manihot</name>
    <dbReference type="NCBI Taxonomy" id="3983"/>
    <lineage>
        <taxon>Eukaryota</taxon>
        <taxon>Viridiplantae</taxon>
        <taxon>Streptophyta</taxon>
        <taxon>Embryophyta</taxon>
        <taxon>Tracheophyta</taxon>
        <taxon>Spermatophyta</taxon>
        <taxon>Magnoliopsida</taxon>
        <taxon>eudicotyledons</taxon>
        <taxon>Gunneridae</taxon>
        <taxon>Pentapetalae</taxon>
        <taxon>rosids</taxon>
        <taxon>fabids</taxon>
        <taxon>Malpighiales</taxon>
        <taxon>Euphorbiaceae</taxon>
        <taxon>Crotonoideae</taxon>
        <taxon>Manihoteae</taxon>
        <taxon>Manihot</taxon>
    </lineage>
</organism>
<dbReference type="GO" id="GO:0009555">
    <property type="term" value="P:pollen development"/>
    <property type="evidence" value="ECO:0007669"/>
    <property type="project" value="EnsemblPlants"/>
</dbReference>
<keyword evidence="4" id="KW-0539">Nucleus</keyword>
<evidence type="ECO:0000256" key="2">
    <source>
        <dbReference type="ARBA" id="ARBA00022763"/>
    </source>
</evidence>
<dbReference type="Pfam" id="PF12253">
    <property type="entry name" value="CAF1A_dimeriz"/>
    <property type="match status" value="1"/>
</dbReference>
<feature type="compositionally biased region" description="Acidic residues" evidence="5">
    <location>
        <begin position="530"/>
        <end position="539"/>
    </location>
</feature>
<dbReference type="GO" id="GO:0051301">
    <property type="term" value="P:cell division"/>
    <property type="evidence" value="ECO:0007669"/>
    <property type="project" value="EnsemblPlants"/>
</dbReference>